<keyword evidence="1" id="KW-0472">Membrane</keyword>
<dbReference type="EMBL" id="CP017707">
    <property type="protein sequence ID" value="AOZ48576.1"/>
    <property type="molecule type" value="Genomic_DNA"/>
</dbReference>
<gene>
    <name evidence="2" type="ORF">BKX93_00280</name>
</gene>
<protein>
    <recommendedName>
        <fullName evidence="4">TIGR02117 family protein</fullName>
    </recommendedName>
</protein>
<dbReference type="Proteomes" id="UP000178776">
    <property type="component" value="Chromosome"/>
</dbReference>
<dbReference type="InterPro" id="IPR011727">
    <property type="entry name" value="CHP02117"/>
</dbReference>
<evidence type="ECO:0000256" key="1">
    <source>
        <dbReference type="SAM" id="Phobius"/>
    </source>
</evidence>
<keyword evidence="1" id="KW-0812">Transmembrane</keyword>
<organism evidence="2 3">
    <name type="scientific">Chromobacterium vaccinii</name>
    <dbReference type="NCBI Taxonomy" id="1108595"/>
    <lineage>
        <taxon>Bacteria</taxon>
        <taxon>Pseudomonadati</taxon>
        <taxon>Pseudomonadota</taxon>
        <taxon>Betaproteobacteria</taxon>
        <taxon>Neisseriales</taxon>
        <taxon>Chromobacteriaceae</taxon>
        <taxon>Chromobacterium</taxon>
    </lineage>
</organism>
<evidence type="ECO:0000313" key="3">
    <source>
        <dbReference type="Proteomes" id="UP000178776"/>
    </source>
</evidence>
<keyword evidence="1" id="KW-1133">Transmembrane helix</keyword>
<proteinExistence type="predicted"/>
<feature type="transmembrane region" description="Helical" evidence="1">
    <location>
        <begin position="12"/>
        <end position="36"/>
    </location>
</feature>
<accession>A0A1D9LBC2</accession>
<dbReference type="AlphaFoldDB" id="A0A1D9LBC2"/>
<evidence type="ECO:0000313" key="2">
    <source>
        <dbReference type="EMBL" id="AOZ48576.1"/>
    </source>
</evidence>
<dbReference type="STRING" id="1108595.BKX93_00280"/>
<sequence>MHISGPAFRRLILRLPLAIPALLICYLLAALALGLLPSNRGWAPPANGIPIYLDSNGVHTSVIMPVKTDAQDWTAAFPPEHIRRPDLYARSPYISIGWGSKVFFLTIQNWEDLSAGKALAALAFDQSVLHVEYLPQPKEGKDTRRILISPEQYRRLADFIRQSAPLDAHGRTLQETGHHYGDNDAFYAAHGRYNPIVTCNQWTRDALAEAGVRTALWSPFVQPLFWQLEK</sequence>
<dbReference type="GeneID" id="68839660"/>
<evidence type="ECO:0008006" key="4">
    <source>
        <dbReference type="Google" id="ProtNLM"/>
    </source>
</evidence>
<name>A0A1D9LBC2_9NEIS</name>
<dbReference type="NCBIfam" id="TIGR02117">
    <property type="entry name" value="chp_urease_rgn"/>
    <property type="match status" value="1"/>
</dbReference>
<reference evidence="2 3" key="1">
    <citation type="submission" date="2016-10" db="EMBL/GenBank/DDBJ databases">
        <title>Chromobacterium muskegensis sp. nov., an insecticidal bacterium isolated from Sphagnum bogs.</title>
        <authorList>
            <person name="Sparks M.E."/>
            <person name="Blackburn M.B."/>
            <person name="Gundersen-Rindal D.E."/>
            <person name="Mitchell A."/>
            <person name="Farrar R."/>
            <person name="Kuhar D."/>
        </authorList>
    </citation>
    <scope>NUCLEOTIDE SEQUENCE [LARGE SCALE GENOMIC DNA]</scope>
    <source>
        <strain evidence="2 3">21-1</strain>
    </source>
</reference>
<dbReference type="Pfam" id="PF09601">
    <property type="entry name" value="DUF2459"/>
    <property type="match status" value="1"/>
</dbReference>
<dbReference type="RefSeq" id="WP_046156389.1">
    <property type="nucleotide sequence ID" value="NZ_CP017707.1"/>
</dbReference>
<dbReference type="KEGG" id="cvc:BKX93_00280"/>